<evidence type="ECO:0000259" key="4">
    <source>
        <dbReference type="PROSITE" id="PS50901"/>
    </source>
</evidence>
<dbReference type="EMBL" id="JRAK01000060">
    <property type="protein sequence ID" value="KGN89746.1"/>
    <property type="molecule type" value="Genomic_DNA"/>
</dbReference>
<feature type="domain" description="FtsK" evidence="4">
    <location>
        <begin position="319"/>
        <end position="514"/>
    </location>
</feature>
<dbReference type="Proteomes" id="UP000030146">
    <property type="component" value="Unassembled WGS sequence"/>
</dbReference>
<keyword evidence="1 3" id="KW-0547">Nucleotide-binding</keyword>
<dbReference type="RefSeq" id="WP_039424049.1">
    <property type="nucleotide sequence ID" value="NZ_JRAK01000060.1"/>
</dbReference>
<dbReference type="PROSITE" id="PS50901">
    <property type="entry name" value="FTSK"/>
    <property type="match status" value="1"/>
</dbReference>
<evidence type="ECO:0000256" key="3">
    <source>
        <dbReference type="PROSITE-ProRule" id="PRU00289"/>
    </source>
</evidence>
<reference evidence="5 6" key="1">
    <citation type="submission" date="2014-08" db="EMBL/GenBank/DDBJ databases">
        <title>Porphyromonas gulae strain:COT-052_OH3439 Genome sequencing.</title>
        <authorList>
            <person name="Wallis C."/>
            <person name="Deusch O."/>
            <person name="O'Flynn C."/>
            <person name="Davis I."/>
            <person name="Jospin G."/>
            <person name="Darling A.E."/>
            <person name="Coil D.A."/>
            <person name="Alexiev A."/>
            <person name="Horsfall A."/>
            <person name="Kirkwood N."/>
            <person name="Harris S."/>
            <person name="Eisen J.A."/>
        </authorList>
    </citation>
    <scope>NUCLEOTIDE SEQUENCE [LARGE SCALE GENOMIC DNA]</scope>
    <source>
        <strain evidence="6">COT-052 OH3439</strain>
    </source>
</reference>
<protein>
    <recommendedName>
        <fullName evidence="4">FtsK domain-containing protein</fullName>
    </recommendedName>
</protein>
<evidence type="ECO:0000256" key="2">
    <source>
        <dbReference type="ARBA" id="ARBA00022840"/>
    </source>
</evidence>
<keyword evidence="6" id="KW-1185">Reference proteome</keyword>
<dbReference type="GO" id="GO:0005524">
    <property type="term" value="F:ATP binding"/>
    <property type="evidence" value="ECO:0007669"/>
    <property type="project" value="UniProtKB-UniRule"/>
</dbReference>
<dbReference type="SUPFAM" id="SSF52540">
    <property type="entry name" value="P-loop containing nucleoside triphosphate hydrolases"/>
    <property type="match status" value="1"/>
</dbReference>
<dbReference type="InterPro" id="IPR050206">
    <property type="entry name" value="FtsK/SpoIIIE/SftA"/>
</dbReference>
<gene>
    <name evidence="5" type="ORF">HR15_03985</name>
</gene>
<sequence>MKLPSFYSTHRPLPSNSKDFDLSLVEDSKFPESLYVGEFKTITGDLVPALLPIKEINGLCFLSNQENVRQIHRCMQTLALRMLLSLPPGLCKFTLYDGTNLGANLIALSSLSPKIKGENILTDPDELRRALTTIKSDIPNIIQKVLGHRFLGKSLIEYNADAEELAKPYHILIIADYPNSLSREHCESIERIVRTGKQAGIFVIMNLDMAYKAQNSYDYTPFDLLSTMTTIYQSPNTRDWYIKNFPYEEYFNGKFYFQLAESFPDTTLDEILDCINGRLSQYKKVEVDILSKLNQGNLWTRSAGNGVEIPIGKVNSVDFQNFVLSVSDGITDAPHHCLVGGATGSGKTVLLHNIICNGAWLYSPEELQFILLDYKEGTEFKIYENLPHVKVLSMRSEREYGVSVLHYLYEEIEQRGDMFKEQNVSNLAGYNSVSGRKLPRILVVIDEFQKLLDGDTSTTNFVSGALDDIGRRGRSFGINLILSTQSLSGVNIHQAMSHLGLRICLKLNSERDCDQLLGSGNHIPFTTITKPGEGIYNARGGLSEGNQRFQSAYAGASKILYLINSIKEEVTIHYGTDQPFRRYIYDGEQTASIADNPVIAHGGLIVDDKVCEIFVGEPSALVESHTSYKLSRQNGSNVLIVGEDEAASLSILYHSLEQAMGQSNKKAEFYICDKTNVDSNNYGILQRLTKHPNTNYCEDDIAVEQIITALFERLDRRKKGEEERERTILVLADAFNVRSMRKSGYNIPTITQSLQAILRDGPAFGIHTLIAFKSYSNFSQLFDATNTVQDFDMRIELRGGEGYKIFGSNTFDAQKVSPTKKNTAVIQTAADARLLQKFKVYSL</sequence>
<dbReference type="InterPro" id="IPR027417">
    <property type="entry name" value="P-loop_NTPase"/>
</dbReference>
<dbReference type="InterPro" id="IPR002543">
    <property type="entry name" value="FtsK_dom"/>
</dbReference>
<name>A0A0A2FFB7_9PORP</name>
<proteinExistence type="predicted"/>
<dbReference type="Pfam" id="PF01580">
    <property type="entry name" value="FtsK_SpoIIIE"/>
    <property type="match status" value="1"/>
</dbReference>
<evidence type="ECO:0000313" key="6">
    <source>
        <dbReference type="Proteomes" id="UP000030146"/>
    </source>
</evidence>
<keyword evidence="2 3" id="KW-0067">ATP-binding</keyword>
<evidence type="ECO:0000256" key="1">
    <source>
        <dbReference type="ARBA" id="ARBA00022741"/>
    </source>
</evidence>
<dbReference type="PANTHER" id="PTHR22683:SF41">
    <property type="entry name" value="DNA TRANSLOCASE FTSK"/>
    <property type="match status" value="1"/>
</dbReference>
<dbReference type="Gene3D" id="3.40.50.300">
    <property type="entry name" value="P-loop containing nucleotide triphosphate hydrolases"/>
    <property type="match status" value="3"/>
</dbReference>
<comment type="caution">
    <text evidence="5">The sequence shown here is derived from an EMBL/GenBank/DDBJ whole genome shotgun (WGS) entry which is preliminary data.</text>
</comment>
<dbReference type="AlphaFoldDB" id="A0A0A2FFB7"/>
<dbReference type="GO" id="GO:0003677">
    <property type="term" value="F:DNA binding"/>
    <property type="evidence" value="ECO:0007669"/>
    <property type="project" value="InterPro"/>
</dbReference>
<accession>A0A0A2FFB7</accession>
<organism evidence="5 6">
    <name type="scientific">Porphyromonas gulae</name>
    <dbReference type="NCBI Taxonomy" id="111105"/>
    <lineage>
        <taxon>Bacteria</taxon>
        <taxon>Pseudomonadati</taxon>
        <taxon>Bacteroidota</taxon>
        <taxon>Bacteroidia</taxon>
        <taxon>Bacteroidales</taxon>
        <taxon>Porphyromonadaceae</taxon>
        <taxon>Porphyromonas</taxon>
    </lineage>
</organism>
<feature type="binding site" evidence="3">
    <location>
        <begin position="341"/>
        <end position="348"/>
    </location>
    <ligand>
        <name>ATP</name>
        <dbReference type="ChEBI" id="CHEBI:30616"/>
    </ligand>
</feature>
<dbReference type="PANTHER" id="PTHR22683">
    <property type="entry name" value="SPORULATION PROTEIN RELATED"/>
    <property type="match status" value="1"/>
</dbReference>
<evidence type="ECO:0000313" key="5">
    <source>
        <dbReference type="EMBL" id="KGN89746.1"/>
    </source>
</evidence>